<feature type="domain" description="AGC-kinase C-terminal" evidence="13">
    <location>
        <begin position="134"/>
        <end position="202"/>
    </location>
</feature>
<evidence type="ECO:0000256" key="4">
    <source>
        <dbReference type="ARBA" id="ARBA00022553"/>
    </source>
</evidence>
<evidence type="ECO:0000256" key="2">
    <source>
        <dbReference type="ARBA" id="ARBA00012513"/>
    </source>
</evidence>
<dbReference type="Pfam" id="PF00069">
    <property type="entry name" value="Pkinase"/>
    <property type="match status" value="1"/>
</dbReference>
<dbReference type="EMBL" id="KQ095433">
    <property type="protein sequence ID" value="KMS94191.1"/>
    <property type="molecule type" value="Genomic_DNA"/>
</dbReference>
<evidence type="ECO:0000313" key="14">
    <source>
        <dbReference type="EMBL" id="KMS94191.1"/>
    </source>
</evidence>
<feature type="region of interest" description="Disordered" evidence="11">
    <location>
        <begin position="161"/>
        <end position="180"/>
    </location>
</feature>
<dbReference type="Pfam" id="PF00433">
    <property type="entry name" value="Pkinase_C"/>
    <property type="match status" value="1"/>
</dbReference>
<dbReference type="SUPFAM" id="SSF56112">
    <property type="entry name" value="Protein kinase-like (PK-like)"/>
    <property type="match status" value="1"/>
</dbReference>
<accession>A0A0J8AZP8</accession>
<comment type="catalytic activity">
    <reaction evidence="10">
        <text>L-seryl-[protein] + ATP = O-phospho-L-seryl-[protein] + ADP + H(+)</text>
        <dbReference type="Rhea" id="RHEA:17989"/>
        <dbReference type="Rhea" id="RHEA-COMP:9863"/>
        <dbReference type="Rhea" id="RHEA-COMP:11604"/>
        <dbReference type="ChEBI" id="CHEBI:15378"/>
        <dbReference type="ChEBI" id="CHEBI:29999"/>
        <dbReference type="ChEBI" id="CHEBI:30616"/>
        <dbReference type="ChEBI" id="CHEBI:83421"/>
        <dbReference type="ChEBI" id="CHEBI:456216"/>
        <dbReference type="EC" id="2.7.11.1"/>
    </reaction>
</comment>
<dbReference type="GO" id="GO:0004674">
    <property type="term" value="F:protein serine/threonine kinase activity"/>
    <property type="evidence" value="ECO:0007669"/>
    <property type="project" value="UniProtKB-KW"/>
</dbReference>
<sequence length="207" mass="23832">ILSQAMDAANSPDTAPIDEPTSKPKYQRDRKLAFSTVGTPDYIAPEVFAQSGYGKECDWWSLGVIMYECLVGYPPFYAEEPMQTCRKIVNWKRTLTFPAEVKLSPAAEDLIRNLITSSSKRFTFDQIKAHEFFKGIEWDTVKMRDSKAPIKPKVENEIDTQNFDDFDDLPEKEPSKELEAPNLKESFIGYTFKRYDNKTPKLSDMFQ</sequence>
<feature type="region of interest" description="Disordered" evidence="11">
    <location>
        <begin position="1"/>
        <end position="27"/>
    </location>
</feature>
<protein>
    <recommendedName>
        <fullName evidence="2">non-specific serine/threonine protein kinase</fullName>
        <ecNumber evidence="2">2.7.11.1</ecNumber>
    </recommendedName>
</protein>
<dbReference type="EC" id="2.7.11.1" evidence="2"/>
<dbReference type="SMART" id="SM00220">
    <property type="entry name" value="S_TKc"/>
    <property type="match status" value="1"/>
</dbReference>
<dbReference type="GO" id="GO:0005737">
    <property type="term" value="C:cytoplasm"/>
    <property type="evidence" value="ECO:0007669"/>
    <property type="project" value="UniProtKB-ARBA"/>
</dbReference>
<evidence type="ECO:0000256" key="9">
    <source>
        <dbReference type="ARBA" id="ARBA00047899"/>
    </source>
</evidence>
<evidence type="ECO:0000256" key="8">
    <source>
        <dbReference type="ARBA" id="ARBA00022840"/>
    </source>
</evidence>
<dbReference type="InterPro" id="IPR050839">
    <property type="entry name" value="Rho-assoc_Ser/Thr_Kinase"/>
</dbReference>
<keyword evidence="4" id="KW-0597">Phosphoprotein</keyword>
<gene>
    <name evidence="14" type="ORF">BVRB_023890</name>
</gene>
<keyword evidence="6" id="KW-0547">Nucleotide-binding</keyword>
<keyword evidence="15" id="KW-1185">Reference proteome</keyword>
<dbReference type="InterPro" id="IPR000719">
    <property type="entry name" value="Prot_kinase_dom"/>
</dbReference>
<evidence type="ECO:0000256" key="6">
    <source>
        <dbReference type="ARBA" id="ARBA00022741"/>
    </source>
</evidence>
<dbReference type="PANTHER" id="PTHR22988">
    <property type="entry name" value="MYOTONIC DYSTROPHY S/T KINASE-RELATED"/>
    <property type="match status" value="1"/>
</dbReference>
<feature type="non-terminal residue" evidence="14">
    <location>
        <position position="1"/>
    </location>
</feature>
<feature type="compositionally biased region" description="Basic and acidic residues" evidence="11">
    <location>
        <begin position="169"/>
        <end position="179"/>
    </location>
</feature>
<dbReference type="eggNOG" id="KOG0605">
    <property type="taxonomic scope" value="Eukaryota"/>
</dbReference>
<keyword evidence="8" id="KW-0067">ATP-binding</keyword>
<dbReference type="InterPro" id="IPR000961">
    <property type="entry name" value="AGC-kinase_C"/>
</dbReference>
<name>A0A0J8AZP8_BETVV</name>
<evidence type="ECO:0000256" key="5">
    <source>
        <dbReference type="ARBA" id="ARBA00022679"/>
    </source>
</evidence>
<comment type="similarity">
    <text evidence="1">Belongs to the protein kinase superfamily. AGC Ser/Thr protein kinase family.</text>
</comment>
<comment type="catalytic activity">
    <reaction evidence="9">
        <text>L-threonyl-[protein] + ATP = O-phospho-L-threonyl-[protein] + ADP + H(+)</text>
        <dbReference type="Rhea" id="RHEA:46608"/>
        <dbReference type="Rhea" id="RHEA-COMP:11060"/>
        <dbReference type="Rhea" id="RHEA-COMP:11605"/>
        <dbReference type="ChEBI" id="CHEBI:15378"/>
        <dbReference type="ChEBI" id="CHEBI:30013"/>
        <dbReference type="ChEBI" id="CHEBI:30616"/>
        <dbReference type="ChEBI" id="CHEBI:61977"/>
        <dbReference type="ChEBI" id="CHEBI:456216"/>
        <dbReference type="EC" id="2.7.11.1"/>
    </reaction>
</comment>
<dbReference type="Proteomes" id="UP000035740">
    <property type="component" value="Unassembled WGS sequence"/>
</dbReference>
<dbReference type="Gene3D" id="1.10.510.10">
    <property type="entry name" value="Transferase(Phosphotransferase) domain 1"/>
    <property type="match status" value="1"/>
</dbReference>
<keyword evidence="3" id="KW-0723">Serine/threonine-protein kinase</keyword>
<evidence type="ECO:0000256" key="7">
    <source>
        <dbReference type="ARBA" id="ARBA00022777"/>
    </source>
</evidence>
<keyword evidence="5" id="KW-0808">Transferase</keyword>
<dbReference type="GO" id="GO:0005524">
    <property type="term" value="F:ATP binding"/>
    <property type="evidence" value="ECO:0007669"/>
    <property type="project" value="UniProtKB-KW"/>
</dbReference>
<evidence type="ECO:0000256" key="1">
    <source>
        <dbReference type="ARBA" id="ARBA00009903"/>
    </source>
</evidence>
<reference evidence="14 15" key="1">
    <citation type="journal article" date="2014" name="Nature">
        <title>The genome of the recently domesticated crop plant sugar beet (Beta vulgaris).</title>
        <authorList>
            <person name="Dohm J.C."/>
            <person name="Minoche A.E."/>
            <person name="Holtgrawe D."/>
            <person name="Capella-Gutierrez S."/>
            <person name="Zakrzewski F."/>
            <person name="Tafer H."/>
            <person name="Rupp O."/>
            <person name="Sorensen T.R."/>
            <person name="Stracke R."/>
            <person name="Reinhardt R."/>
            <person name="Goesmann A."/>
            <person name="Kraft T."/>
            <person name="Schulz B."/>
            <person name="Stadler P.F."/>
            <person name="Schmidt T."/>
            <person name="Gabaldon T."/>
            <person name="Lehrach H."/>
            <person name="Weisshaar B."/>
            <person name="Himmelbauer H."/>
        </authorList>
    </citation>
    <scope>NUCLEOTIDE SEQUENCE [LARGE SCALE GENOMIC DNA]</scope>
    <source>
        <tissue evidence="14">Taproot</tissue>
    </source>
</reference>
<dbReference type="AlphaFoldDB" id="A0A0J8AZP8"/>
<dbReference type="Gene3D" id="3.30.200.20">
    <property type="entry name" value="Phosphorylase Kinase, domain 1"/>
    <property type="match status" value="1"/>
</dbReference>
<evidence type="ECO:0000259" key="13">
    <source>
        <dbReference type="PROSITE" id="PS51285"/>
    </source>
</evidence>
<organism evidence="14 15">
    <name type="scientific">Beta vulgaris subsp. vulgaris</name>
    <name type="common">Beet</name>
    <dbReference type="NCBI Taxonomy" id="3555"/>
    <lineage>
        <taxon>Eukaryota</taxon>
        <taxon>Viridiplantae</taxon>
        <taxon>Streptophyta</taxon>
        <taxon>Embryophyta</taxon>
        <taxon>Tracheophyta</taxon>
        <taxon>Spermatophyta</taxon>
        <taxon>Magnoliopsida</taxon>
        <taxon>eudicotyledons</taxon>
        <taxon>Gunneridae</taxon>
        <taxon>Pentapetalae</taxon>
        <taxon>Caryophyllales</taxon>
        <taxon>Chenopodiaceae</taxon>
        <taxon>Betoideae</taxon>
        <taxon>Beta</taxon>
    </lineage>
</organism>
<dbReference type="PROSITE" id="PS51285">
    <property type="entry name" value="AGC_KINASE_CTER"/>
    <property type="match status" value="1"/>
</dbReference>
<feature type="domain" description="Protein kinase" evidence="12">
    <location>
        <begin position="1"/>
        <end position="133"/>
    </location>
</feature>
<proteinExistence type="inferred from homology"/>
<dbReference type="SMART" id="SM00133">
    <property type="entry name" value="S_TK_X"/>
    <property type="match status" value="1"/>
</dbReference>
<dbReference type="InterPro" id="IPR011009">
    <property type="entry name" value="Kinase-like_dom_sf"/>
</dbReference>
<evidence type="ECO:0000256" key="11">
    <source>
        <dbReference type="SAM" id="MobiDB-lite"/>
    </source>
</evidence>
<keyword evidence="7" id="KW-0418">Kinase</keyword>
<evidence type="ECO:0000256" key="10">
    <source>
        <dbReference type="ARBA" id="ARBA00048679"/>
    </source>
</evidence>
<evidence type="ECO:0000313" key="15">
    <source>
        <dbReference type="Proteomes" id="UP000035740"/>
    </source>
</evidence>
<dbReference type="PROSITE" id="PS50011">
    <property type="entry name" value="PROTEIN_KINASE_DOM"/>
    <property type="match status" value="1"/>
</dbReference>
<dbReference type="OrthoDB" id="3638488at2759"/>
<dbReference type="FunFam" id="1.10.510.10:FF:000057">
    <property type="entry name" value="Non-specific serine/threonine protein kinase"/>
    <property type="match status" value="1"/>
</dbReference>
<dbReference type="InterPro" id="IPR017892">
    <property type="entry name" value="Pkinase_C"/>
</dbReference>
<evidence type="ECO:0000259" key="12">
    <source>
        <dbReference type="PROSITE" id="PS50011"/>
    </source>
</evidence>
<dbReference type="OMA" id="IEWDTVK"/>
<evidence type="ECO:0000256" key="3">
    <source>
        <dbReference type="ARBA" id="ARBA00022527"/>
    </source>
</evidence>
<dbReference type="PANTHER" id="PTHR22988:SF76">
    <property type="entry name" value="CHROMOSOME UNDETERMINED SCAFFOLD_135, WHOLE GENOME SHOTGUN SEQUENCE"/>
    <property type="match status" value="1"/>
</dbReference>
<dbReference type="Gramene" id="KMS94191">
    <property type="protein sequence ID" value="KMS94191"/>
    <property type="gene ID" value="BVRB_023890"/>
</dbReference>